<dbReference type="Proteomes" id="UP001211907">
    <property type="component" value="Unassembled WGS sequence"/>
</dbReference>
<dbReference type="AlphaFoldDB" id="A0AAD5XEU8"/>
<name>A0AAD5XEU8_9FUNG</name>
<dbReference type="PANTHER" id="PTHR13715">
    <property type="entry name" value="RYANODINE RECEPTOR AND IP3 RECEPTOR"/>
    <property type="match status" value="1"/>
</dbReference>
<protein>
    <submittedName>
        <fullName evidence="1">Uncharacterized protein</fullName>
    </submittedName>
</protein>
<evidence type="ECO:0000313" key="2">
    <source>
        <dbReference type="Proteomes" id="UP001211907"/>
    </source>
</evidence>
<dbReference type="PANTHER" id="PTHR13715:SF99">
    <property type="entry name" value="INOSITOL 1,4,5-TRISPHOSPHATE RECEPTOR-LIKE PROTEIN A"/>
    <property type="match status" value="1"/>
</dbReference>
<dbReference type="InterPro" id="IPR015925">
    <property type="entry name" value="Ryanodine_IP3_receptor"/>
</dbReference>
<evidence type="ECO:0000313" key="1">
    <source>
        <dbReference type="EMBL" id="KAJ3130723.1"/>
    </source>
</evidence>
<dbReference type="EMBL" id="JADGJH010000360">
    <property type="protein sequence ID" value="KAJ3130723.1"/>
    <property type="molecule type" value="Genomic_DNA"/>
</dbReference>
<dbReference type="GO" id="GO:0006816">
    <property type="term" value="P:calcium ion transport"/>
    <property type="evidence" value="ECO:0007669"/>
    <property type="project" value="InterPro"/>
</dbReference>
<keyword evidence="2" id="KW-1185">Reference proteome</keyword>
<feature type="non-terminal residue" evidence="1">
    <location>
        <position position="1"/>
    </location>
</feature>
<proteinExistence type="predicted"/>
<organism evidence="1 2">
    <name type="scientific">Physocladia obscura</name>
    <dbReference type="NCBI Taxonomy" id="109957"/>
    <lineage>
        <taxon>Eukaryota</taxon>
        <taxon>Fungi</taxon>
        <taxon>Fungi incertae sedis</taxon>
        <taxon>Chytridiomycota</taxon>
        <taxon>Chytridiomycota incertae sedis</taxon>
        <taxon>Chytridiomycetes</taxon>
        <taxon>Chytridiales</taxon>
        <taxon>Chytriomycetaceae</taxon>
        <taxon>Physocladia</taxon>
    </lineage>
</organism>
<accession>A0AAD5XEU8</accession>
<comment type="caution">
    <text evidence="1">The sequence shown here is derived from an EMBL/GenBank/DDBJ whole genome shotgun (WGS) entry which is preliminary data.</text>
</comment>
<gene>
    <name evidence="1" type="ORF">HK100_007616</name>
</gene>
<sequence length="148" mass="16024">NYLFFLVHLELKDKTEYTSHETFISESLVKNDLSFFPINRAIALKNWESDASATLETTLTATATVGATTSSVAVVSAAAENKEFAERISGLEMSIRAIAEGMEGMRVHLSQKGEGNSNIIGDRKKRSSKFGLASTAVMAAGKFKKGTQ</sequence>
<reference evidence="1" key="1">
    <citation type="submission" date="2020-05" db="EMBL/GenBank/DDBJ databases">
        <title>Phylogenomic resolution of chytrid fungi.</title>
        <authorList>
            <person name="Stajich J.E."/>
            <person name="Amses K."/>
            <person name="Simmons R."/>
            <person name="Seto K."/>
            <person name="Myers J."/>
            <person name="Bonds A."/>
            <person name="Quandt C.A."/>
            <person name="Barry K."/>
            <person name="Liu P."/>
            <person name="Grigoriev I."/>
            <person name="Longcore J.E."/>
            <person name="James T.Y."/>
        </authorList>
    </citation>
    <scope>NUCLEOTIDE SEQUENCE</scope>
    <source>
        <strain evidence="1">JEL0513</strain>
    </source>
</reference>